<feature type="transmembrane region" description="Helical" evidence="6">
    <location>
        <begin position="91"/>
        <end position="109"/>
    </location>
</feature>
<reference evidence="7" key="2">
    <citation type="submission" date="2021-08" db="EMBL/GenBank/DDBJ databases">
        <authorList>
            <person name="Tani A."/>
            <person name="Ola A."/>
            <person name="Ogura Y."/>
            <person name="Katsura K."/>
            <person name="Hayashi T."/>
        </authorList>
    </citation>
    <scope>NUCLEOTIDE SEQUENCE</scope>
    <source>
        <strain evidence="7">DSM 19015</strain>
    </source>
</reference>
<dbReference type="EMBL" id="BPQP01000016">
    <property type="protein sequence ID" value="GJD93808.1"/>
    <property type="molecule type" value="Genomic_DNA"/>
</dbReference>
<keyword evidence="4 6" id="KW-1133">Transmembrane helix</keyword>
<evidence type="ECO:0000256" key="3">
    <source>
        <dbReference type="ARBA" id="ARBA00022692"/>
    </source>
</evidence>
<dbReference type="Pfam" id="PF03073">
    <property type="entry name" value="TspO_MBR"/>
    <property type="match status" value="1"/>
</dbReference>
<dbReference type="RefSeq" id="WP_238243001.1">
    <property type="nucleotide sequence ID" value="NZ_BPQP01000016.1"/>
</dbReference>
<dbReference type="PIRSF" id="PIRSF005859">
    <property type="entry name" value="PBR"/>
    <property type="match status" value="1"/>
</dbReference>
<reference evidence="7" key="1">
    <citation type="journal article" date="2021" name="Front. Microbiol.">
        <title>Comprehensive Comparative Genomics and Phenotyping of Methylobacterium Species.</title>
        <authorList>
            <person name="Alessa O."/>
            <person name="Ogura Y."/>
            <person name="Fujitani Y."/>
            <person name="Takami H."/>
            <person name="Hayashi T."/>
            <person name="Sahin N."/>
            <person name="Tani A."/>
        </authorList>
    </citation>
    <scope>NUCLEOTIDE SEQUENCE</scope>
    <source>
        <strain evidence="7">DSM 19015</strain>
    </source>
</reference>
<evidence type="ECO:0008006" key="9">
    <source>
        <dbReference type="Google" id="ProtNLM"/>
    </source>
</evidence>
<dbReference type="Gene3D" id="1.20.1260.100">
    <property type="entry name" value="TspO/MBR protein"/>
    <property type="match status" value="1"/>
</dbReference>
<name>A0ABQ4RUG1_9HYPH</name>
<feature type="transmembrane region" description="Helical" evidence="6">
    <location>
        <begin position="19"/>
        <end position="38"/>
    </location>
</feature>
<keyword evidence="8" id="KW-1185">Reference proteome</keyword>
<feature type="transmembrane region" description="Helical" evidence="6">
    <location>
        <begin position="151"/>
        <end position="171"/>
    </location>
</feature>
<dbReference type="CDD" id="cd15904">
    <property type="entry name" value="TSPO_MBR"/>
    <property type="match status" value="1"/>
</dbReference>
<keyword evidence="3 6" id="KW-0812">Transmembrane</keyword>
<dbReference type="InterPro" id="IPR038330">
    <property type="entry name" value="TspO/MBR-related_sf"/>
</dbReference>
<evidence type="ECO:0000313" key="7">
    <source>
        <dbReference type="EMBL" id="GJD93808.1"/>
    </source>
</evidence>
<dbReference type="InterPro" id="IPR004307">
    <property type="entry name" value="TspO_MBR"/>
</dbReference>
<comment type="similarity">
    <text evidence="2">Belongs to the TspO/BZRP family.</text>
</comment>
<evidence type="ECO:0000256" key="4">
    <source>
        <dbReference type="ARBA" id="ARBA00022989"/>
    </source>
</evidence>
<evidence type="ECO:0000256" key="5">
    <source>
        <dbReference type="ARBA" id="ARBA00023136"/>
    </source>
</evidence>
<evidence type="ECO:0000256" key="1">
    <source>
        <dbReference type="ARBA" id="ARBA00004141"/>
    </source>
</evidence>
<dbReference type="Proteomes" id="UP001055125">
    <property type="component" value="Unassembled WGS sequence"/>
</dbReference>
<comment type="subcellular location">
    <subcellularLocation>
        <location evidence="1">Membrane</location>
        <topology evidence="1">Multi-pass membrane protein</topology>
    </subcellularLocation>
</comment>
<evidence type="ECO:0000256" key="2">
    <source>
        <dbReference type="ARBA" id="ARBA00007524"/>
    </source>
</evidence>
<protein>
    <recommendedName>
        <fullName evidence="9">TspO</fullName>
    </recommendedName>
</protein>
<feature type="transmembrane region" description="Helical" evidence="6">
    <location>
        <begin position="115"/>
        <end position="139"/>
    </location>
</feature>
<organism evidence="7 8">
    <name type="scientific">Methylobacterium iners</name>
    <dbReference type="NCBI Taxonomy" id="418707"/>
    <lineage>
        <taxon>Bacteria</taxon>
        <taxon>Pseudomonadati</taxon>
        <taxon>Pseudomonadota</taxon>
        <taxon>Alphaproteobacteria</taxon>
        <taxon>Hyphomicrobiales</taxon>
        <taxon>Methylobacteriaceae</taxon>
        <taxon>Methylobacterium</taxon>
    </lineage>
</organism>
<feature type="transmembrane region" description="Helical" evidence="6">
    <location>
        <begin position="58"/>
        <end position="79"/>
    </location>
</feature>
<dbReference type="PANTHER" id="PTHR10057:SF0">
    <property type="entry name" value="TRANSLOCATOR PROTEIN"/>
    <property type="match status" value="1"/>
</dbReference>
<proteinExistence type="inferred from homology"/>
<comment type="caution">
    <text evidence="7">The sequence shown here is derived from an EMBL/GenBank/DDBJ whole genome shotgun (WGS) entry which is preliminary data.</text>
</comment>
<dbReference type="PANTHER" id="PTHR10057">
    <property type="entry name" value="PERIPHERAL-TYPE BENZODIAZEPINE RECEPTOR"/>
    <property type="match status" value="1"/>
</dbReference>
<gene>
    <name evidence="7" type="ORF">OCOJLMKI_1006</name>
</gene>
<evidence type="ECO:0000313" key="8">
    <source>
        <dbReference type="Proteomes" id="UP001055125"/>
    </source>
</evidence>
<keyword evidence="5 6" id="KW-0472">Membrane</keyword>
<evidence type="ECO:0000256" key="6">
    <source>
        <dbReference type="SAM" id="Phobius"/>
    </source>
</evidence>
<accession>A0ABQ4RUG1</accession>
<sequence>MPSALHVSERPSLPMLPRLAAAILPVVATATIGSLATGPNIEGWYAGLTKPSFNPPNWAFPVAWTILYAMIALSAWRLLGAMPASGPMRRGWWLALGAFFIQLALNAAWTPVFFAAHAVGPAILVSAAMLVMILVTIALSWRFDRLSAGLLVPYAAWVAFATLLNAAIWRLN</sequence>